<evidence type="ECO:0000313" key="1">
    <source>
        <dbReference type="Proteomes" id="UP000504637"/>
    </source>
</evidence>
<organism evidence="2">
    <name type="scientific">Dissoconium aciculare CBS 342.82</name>
    <dbReference type="NCBI Taxonomy" id="1314786"/>
    <lineage>
        <taxon>Eukaryota</taxon>
        <taxon>Fungi</taxon>
        <taxon>Dikarya</taxon>
        <taxon>Ascomycota</taxon>
        <taxon>Pezizomycotina</taxon>
        <taxon>Dothideomycetes</taxon>
        <taxon>Dothideomycetidae</taxon>
        <taxon>Mycosphaerellales</taxon>
        <taxon>Dissoconiaceae</taxon>
        <taxon>Dissoconium</taxon>
    </lineage>
</organism>
<dbReference type="AlphaFoldDB" id="A0A6J3M071"/>
<proteinExistence type="predicted"/>
<keyword evidence="1" id="KW-1185">Reference proteome</keyword>
<sequence length="117" mass="13015">MNPFSYFFARETFLLSPFAGVASLSALYLMNFDQLTEIRDSRNYQPRTPFHSGSNPLISATKHIVLLANICYRSALQPSSEDLAFTTDLTKTPTMTTMTTTSTWIREHASLASAVAV</sequence>
<dbReference type="RefSeq" id="XP_033457323.1">
    <property type="nucleotide sequence ID" value="XM_033605512.1"/>
</dbReference>
<protein>
    <submittedName>
        <fullName evidence="2">Uncharacterized protein</fullName>
    </submittedName>
</protein>
<gene>
    <name evidence="2" type="ORF">K489DRAFT_383080</name>
</gene>
<reference evidence="2" key="1">
    <citation type="submission" date="2020-01" db="EMBL/GenBank/DDBJ databases">
        <authorList>
            <consortium name="DOE Joint Genome Institute"/>
            <person name="Haridas S."/>
            <person name="Albert R."/>
            <person name="Binder M."/>
            <person name="Bloem J."/>
            <person name="Labutti K."/>
            <person name="Salamov A."/>
            <person name="Andreopoulos B."/>
            <person name="Baker S.E."/>
            <person name="Barry K."/>
            <person name="Bills G."/>
            <person name="Bluhm B.H."/>
            <person name="Cannon C."/>
            <person name="Castanera R."/>
            <person name="Culley D.E."/>
            <person name="Daum C."/>
            <person name="Ezra D."/>
            <person name="Gonzalez J.B."/>
            <person name="Henrissat B."/>
            <person name="Kuo A."/>
            <person name="Liang C."/>
            <person name="Lipzen A."/>
            <person name="Lutzoni F."/>
            <person name="Magnuson J."/>
            <person name="Mondo S."/>
            <person name="Nolan M."/>
            <person name="Ohm R."/>
            <person name="Pangilinan J."/>
            <person name="Park H.-J."/>
            <person name="Ramirez L."/>
            <person name="Alfaro M."/>
            <person name="Sun H."/>
            <person name="Tritt A."/>
            <person name="Yoshinaga Y."/>
            <person name="Zwiers L.-H."/>
            <person name="Turgeon B.G."/>
            <person name="Goodwin S.B."/>
            <person name="Spatafora J.W."/>
            <person name="Crous P.W."/>
            <person name="Grigoriev I.V."/>
        </authorList>
    </citation>
    <scope>NUCLEOTIDE SEQUENCE</scope>
    <source>
        <strain evidence="2">CBS 342.82</strain>
    </source>
</reference>
<accession>A0A6J3M071</accession>
<name>A0A6J3M071_9PEZI</name>
<dbReference type="Proteomes" id="UP000504637">
    <property type="component" value="Unplaced"/>
</dbReference>
<reference evidence="2" key="2">
    <citation type="submission" date="2020-04" db="EMBL/GenBank/DDBJ databases">
        <authorList>
            <consortium name="NCBI Genome Project"/>
        </authorList>
    </citation>
    <scope>NUCLEOTIDE SEQUENCE</scope>
    <source>
        <strain evidence="2">CBS 342.82</strain>
    </source>
</reference>
<reference evidence="2" key="3">
    <citation type="submission" date="2025-08" db="UniProtKB">
        <authorList>
            <consortium name="RefSeq"/>
        </authorList>
    </citation>
    <scope>IDENTIFICATION</scope>
    <source>
        <strain evidence="2">CBS 342.82</strain>
    </source>
</reference>
<dbReference type="GeneID" id="54363312"/>
<evidence type="ECO:0000313" key="2">
    <source>
        <dbReference type="RefSeq" id="XP_033457323.1"/>
    </source>
</evidence>